<protein>
    <recommendedName>
        <fullName evidence="5">OmpR/PhoB-type domain-containing protein</fullName>
    </recommendedName>
</protein>
<sequence length="227" mass="26135">MFNIGVETDKGISSEVVEAFREAGCCLELMRNDKVELYDGIVFEENAEKAINFSCLRFLQLRNDTDAFIWVLLKEPSETTSQLYLELGADGVFNQSQWLTTVLHIRNTLYRNQTVGKNKVENTNLHSNAIENHELDPFSRKIISLREQLAVELTKTEFKLVHKLMENNASVCSYEELAEHLWEEVSETSLLNLANLIFRIRSKLKEEGIEEITIKTIRSTGYQLLSK</sequence>
<keyword evidence="3" id="KW-0804">Transcription</keyword>
<proteinExistence type="predicted"/>
<dbReference type="SUPFAM" id="SSF46894">
    <property type="entry name" value="C-terminal effector domain of the bipartite response regulators"/>
    <property type="match status" value="1"/>
</dbReference>
<dbReference type="GO" id="GO:0000160">
    <property type="term" value="P:phosphorelay signal transduction system"/>
    <property type="evidence" value="ECO:0007669"/>
    <property type="project" value="InterPro"/>
</dbReference>
<feature type="domain" description="OmpR/PhoB-type" evidence="5">
    <location>
        <begin position="127"/>
        <end position="226"/>
    </location>
</feature>
<organism evidence="6 7">
    <name type="scientific">Enterococcus rivorum</name>
    <dbReference type="NCBI Taxonomy" id="762845"/>
    <lineage>
        <taxon>Bacteria</taxon>
        <taxon>Bacillati</taxon>
        <taxon>Bacillota</taxon>
        <taxon>Bacilli</taxon>
        <taxon>Lactobacillales</taxon>
        <taxon>Enterococcaceae</taxon>
        <taxon>Enterococcus</taxon>
    </lineage>
</organism>
<dbReference type="Pfam" id="PF00486">
    <property type="entry name" value="Trans_reg_C"/>
    <property type="match status" value="1"/>
</dbReference>
<dbReference type="CDD" id="cd00383">
    <property type="entry name" value="trans_reg_C"/>
    <property type="match status" value="1"/>
</dbReference>
<comment type="caution">
    <text evidence="6">The sequence shown here is derived from an EMBL/GenBank/DDBJ whole genome shotgun (WGS) entry which is preliminary data.</text>
</comment>
<dbReference type="OrthoDB" id="9787103at2"/>
<dbReference type="GO" id="GO:0003677">
    <property type="term" value="F:DNA binding"/>
    <property type="evidence" value="ECO:0007669"/>
    <property type="project" value="UniProtKB-UniRule"/>
</dbReference>
<dbReference type="PROSITE" id="PS51755">
    <property type="entry name" value="OMPR_PHOB"/>
    <property type="match status" value="1"/>
</dbReference>
<evidence type="ECO:0000256" key="2">
    <source>
        <dbReference type="ARBA" id="ARBA00023125"/>
    </source>
</evidence>
<evidence type="ECO:0000256" key="1">
    <source>
        <dbReference type="ARBA" id="ARBA00023015"/>
    </source>
</evidence>
<evidence type="ECO:0000256" key="4">
    <source>
        <dbReference type="PROSITE-ProRule" id="PRU01091"/>
    </source>
</evidence>
<dbReference type="EMBL" id="MIEK01000021">
    <property type="protein sequence ID" value="OEH82503.1"/>
    <property type="molecule type" value="Genomic_DNA"/>
</dbReference>
<gene>
    <name evidence="6" type="ORF">BCR26_13090</name>
</gene>
<reference evidence="6 7" key="1">
    <citation type="submission" date="2016-09" db="EMBL/GenBank/DDBJ databases">
        <authorList>
            <person name="Capua I."/>
            <person name="De Benedictis P."/>
            <person name="Joannis T."/>
            <person name="Lombin L.H."/>
            <person name="Cattoli G."/>
        </authorList>
    </citation>
    <scope>NUCLEOTIDE SEQUENCE [LARGE SCALE GENOMIC DNA]</scope>
    <source>
        <strain evidence="6 7">LMG 25899</strain>
    </source>
</reference>
<dbReference type="RefSeq" id="WP_069698500.1">
    <property type="nucleotide sequence ID" value="NZ_JAGGMA010000028.1"/>
</dbReference>
<dbReference type="InterPro" id="IPR036388">
    <property type="entry name" value="WH-like_DNA-bd_sf"/>
</dbReference>
<keyword evidence="1" id="KW-0805">Transcription regulation</keyword>
<dbReference type="InterPro" id="IPR016032">
    <property type="entry name" value="Sig_transdc_resp-reg_C-effctor"/>
</dbReference>
<name>A0A1E5KXC3_9ENTE</name>
<dbReference type="Gene3D" id="1.10.10.10">
    <property type="entry name" value="Winged helix-like DNA-binding domain superfamily/Winged helix DNA-binding domain"/>
    <property type="match status" value="1"/>
</dbReference>
<evidence type="ECO:0000259" key="5">
    <source>
        <dbReference type="PROSITE" id="PS51755"/>
    </source>
</evidence>
<dbReference type="Proteomes" id="UP000095256">
    <property type="component" value="Unassembled WGS sequence"/>
</dbReference>
<evidence type="ECO:0000256" key="3">
    <source>
        <dbReference type="ARBA" id="ARBA00023163"/>
    </source>
</evidence>
<evidence type="ECO:0000313" key="7">
    <source>
        <dbReference type="Proteomes" id="UP000095256"/>
    </source>
</evidence>
<dbReference type="SMART" id="SM00862">
    <property type="entry name" value="Trans_reg_C"/>
    <property type="match status" value="1"/>
</dbReference>
<dbReference type="STRING" id="762845.BCR26_13090"/>
<dbReference type="GO" id="GO:0006355">
    <property type="term" value="P:regulation of DNA-templated transcription"/>
    <property type="evidence" value="ECO:0007669"/>
    <property type="project" value="InterPro"/>
</dbReference>
<evidence type="ECO:0000313" key="6">
    <source>
        <dbReference type="EMBL" id="OEH82503.1"/>
    </source>
</evidence>
<keyword evidence="2 4" id="KW-0238">DNA-binding</keyword>
<feature type="DNA-binding region" description="OmpR/PhoB-type" evidence="4">
    <location>
        <begin position="127"/>
        <end position="226"/>
    </location>
</feature>
<keyword evidence="7" id="KW-1185">Reference proteome</keyword>
<dbReference type="InterPro" id="IPR001867">
    <property type="entry name" value="OmpR/PhoB-type_DNA-bd"/>
</dbReference>
<accession>A0A1E5KXC3</accession>
<dbReference type="AlphaFoldDB" id="A0A1E5KXC3"/>